<reference evidence="1" key="1">
    <citation type="journal article" date="2017" name="Nature">
        <title>Asgard archaea illuminate the origin of eukaryotic cellular complexity.</title>
        <authorList>
            <person name="Zaremba-Niedzwiedzka K."/>
            <person name="Caceres E.F."/>
            <person name="Saw J.H."/>
            <person name="Backstrom D."/>
            <person name="Juzokaite L."/>
            <person name="Vancaester E."/>
            <person name="Seitz K.W."/>
            <person name="Anantharaman K."/>
            <person name="Starnawski P."/>
            <person name="Kjeldsen K.U."/>
            <person name="Scott M.B."/>
            <person name="Nunoura T."/>
            <person name="Banfield J.F."/>
            <person name="Schramm A."/>
            <person name="Baker B.J."/>
            <person name="Spang A."/>
            <person name="Ettema T.J.G."/>
        </authorList>
    </citation>
    <scope>NUCLEOTIDE SEQUENCE</scope>
    <source>
        <strain evidence="1">LCB_4</strain>
    </source>
</reference>
<protein>
    <submittedName>
        <fullName evidence="1">Ig-like domain-containing protein</fullName>
    </submittedName>
</protein>
<dbReference type="EMBL" id="CP091871">
    <property type="protein sequence ID" value="WEU40454.1"/>
    <property type="molecule type" value="Genomic_DNA"/>
</dbReference>
<evidence type="ECO:0000313" key="2">
    <source>
        <dbReference type="Proteomes" id="UP000186851"/>
    </source>
</evidence>
<dbReference type="Proteomes" id="UP000186851">
    <property type="component" value="Chromosome"/>
</dbReference>
<sequence>MSKIKIKLIILMVLILITSVANTIVKGVEEQRSNRILILYDQTTQTAVKWYNFLESYGYNVSIQPIQTVFATPLYLKNFNLIILDNSTNNLNGDRWKTEEYMIIADQNVPLIANGYAGWLILKLSGLNSMRIYDKTSYLKVNLEDYNLSIFHIPYELEFINQSSFLLFKISDIYYNSTFFLPSDINMLKTYFYRYTDCAIGKYEGYTNNLNIFFSFMYDPSSLSENGRRSYINLVEHALGKSEIREKTFIKIISEDIFFLNEEYTIIFKLTDEMGNGISALILIAFNETIKYQAYTNSEGDYLLNYAFNQEETGLISIAAYFEGNLIYEPSYSMKNIIVEAKRLTFLNLTGPVAAIYGEPANYSAILINEKGEALPGRRIEVYVNNTLLDEKVTDSTGKTIFEYTPTTSGRIVLKCVFNGEKQYQPSYSNELEYNITNLSLKNTFIILKIPQTTVVNEKITVETILIDESLNPLNSKDLYFLINGVLYEKSLTDLNGAKNFSLSFNQTGKYNITILYLGDGEYNKSVKNSLIVVDSIPTKLLLSIEKYTVDNIFKISLKLLTEGGQPINRQNIDVYLNGVRLQALTTDEEGIAKYIIKLGGELNKIKLEFHYNGSEVYKPCSEVCELTVEKSTPPESGIPILLAAITCYAITLTTILLKIRDEPLIF</sequence>
<name>A0AAF0D2F9_ODILC</name>
<dbReference type="InterPro" id="IPR013783">
    <property type="entry name" value="Ig-like_fold"/>
</dbReference>
<proteinExistence type="predicted"/>
<reference evidence="1" key="2">
    <citation type="journal article" date="2022" name="Nat. Microbiol.">
        <title>A closed Candidatus Odinarchaeum chromosome exposes Asgard archaeal viruses.</title>
        <authorList>
            <person name="Tamarit D."/>
            <person name="Caceres E.F."/>
            <person name="Krupovic M."/>
            <person name="Nijland R."/>
            <person name="Eme L."/>
            <person name="Robinson N.P."/>
            <person name="Ettema T.J.G."/>
        </authorList>
    </citation>
    <scope>NUCLEOTIDE SEQUENCE</scope>
    <source>
        <strain evidence="1">LCB_4</strain>
    </source>
</reference>
<dbReference type="Gene3D" id="2.60.40.10">
    <property type="entry name" value="Immunoglobulins"/>
    <property type="match status" value="1"/>
</dbReference>
<dbReference type="AlphaFoldDB" id="A0AAF0D2F9"/>
<evidence type="ECO:0000313" key="1">
    <source>
        <dbReference type="EMBL" id="WEU40454.1"/>
    </source>
</evidence>
<gene>
    <name evidence="1" type="ORF">OdinLCB4_000540</name>
</gene>
<dbReference type="KEGG" id="oyw:OdinLCB4_000540"/>
<organism evidence="1 2">
    <name type="scientific">Odinarchaeota yellowstonii (strain LCB_4)</name>
    <dbReference type="NCBI Taxonomy" id="1841599"/>
    <lineage>
        <taxon>Archaea</taxon>
        <taxon>Promethearchaeati</taxon>
        <taxon>Candidatus Odinarchaeota</taxon>
        <taxon>Candidatus Odinarchaeia</taxon>
        <taxon>Candidatus Odinarchaeales</taxon>
        <taxon>Candidatus Odinarchaeaceae</taxon>
        <taxon>Candidatus Odinarchaeum</taxon>
    </lineage>
</organism>
<accession>A0AAF0D2F9</accession>